<feature type="non-terminal residue" evidence="3">
    <location>
        <position position="1"/>
    </location>
</feature>
<dbReference type="PROSITE" id="PS50076">
    <property type="entry name" value="DNAJ_2"/>
    <property type="match status" value="1"/>
</dbReference>
<evidence type="ECO:0000313" key="3">
    <source>
        <dbReference type="EMBL" id="KAH0885446.1"/>
    </source>
</evidence>
<dbReference type="Pfam" id="PF00226">
    <property type="entry name" value="DnaJ"/>
    <property type="match status" value="1"/>
</dbReference>
<proteinExistence type="predicted"/>
<dbReference type="CDD" id="cd06257">
    <property type="entry name" value="DnaJ"/>
    <property type="match status" value="1"/>
</dbReference>
<dbReference type="PANTHER" id="PTHR44579">
    <property type="entry name" value="OS01G0730500 PROTEIN"/>
    <property type="match status" value="1"/>
</dbReference>
<keyword evidence="4" id="KW-1185">Reference proteome</keyword>
<dbReference type="PROSITE" id="PS51379">
    <property type="entry name" value="4FE4S_FER_2"/>
    <property type="match status" value="1"/>
</dbReference>
<evidence type="ECO:0000259" key="1">
    <source>
        <dbReference type="PROSITE" id="PS50076"/>
    </source>
</evidence>
<name>A0ABQ7ZYW0_BRANA</name>
<dbReference type="InterPro" id="IPR036869">
    <property type="entry name" value="J_dom_sf"/>
</dbReference>
<dbReference type="Gene3D" id="1.10.287.110">
    <property type="entry name" value="DnaJ domain"/>
    <property type="match status" value="1"/>
</dbReference>
<evidence type="ECO:0000259" key="2">
    <source>
        <dbReference type="PROSITE" id="PS51379"/>
    </source>
</evidence>
<comment type="caution">
    <text evidence="3">The sequence shown here is derived from an EMBL/GenBank/DDBJ whole genome shotgun (WGS) entry which is preliminary data.</text>
</comment>
<feature type="domain" description="J" evidence="1">
    <location>
        <begin position="38"/>
        <end position="95"/>
    </location>
</feature>
<dbReference type="SMART" id="SM00271">
    <property type="entry name" value="DnaJ"/>
    <property type="match status" value="1"/>
</dbReference>
<dbReference type="SUPFAM" id="SSF54862">
    <property type="entry name" value="4Fe-4S ferredoxins"/>
    <property type="match status" value="1"/>
</dbReference>
<gene>
    <name evidence="3" type="ORF">HID58_061542</name>
</gene>
<dbReference type="EMBL" id="JAGKQM010000014">
    <property type="protein sequence ID" value="KAH0885446.1"/>
    <property type="molecule type" value="Genomic_DNA"/>
</dbReference>
<feature type="domain" description="4Fe-4S ferredoxin-type" evidence="2">
    <location>
        <begin position="114"/>
        <end position="142"/>
    </location>
</feature>
<organism evidence="3 4">
    <name type="scientific">Brassica napus</name>
    <name type="common">Rape</name>
    <dbReference type="NCBI Taxonomy" id="3708"/>
    <lineage>
        <taxon>Eukaryota</taxon>
        <taxon>Viridiplantae</taxon>
        <taxon>Streptophyta</taxon>
        <taxon>Embryophyta</taxon>
        <taxon>Tracheophyta</taxon>
        <taxon>Spermatophyta</taxon>
        <taxon>Magnoliopsida</taxon>
        <taxon>eudicotyledons</taxon>
        <taxon>Gunneridae</taxon>
        <taxon>Pentapetalae</taxon>
        <taxon>rosids</taxon>
        <taxon>malvids</taxon>
        <taxon>Brassicales</taxon>
        <taxon>Brassicaceae</taxon>
        <taxon>Brassiceae</taxon>
        <taxon>Brassica</taxon>
    </lineage>
</organism>
<dbReference type="InterPro" id="IPR017896">
    <property type="entry name" value="4Fe4S_Fe-S-bd"/>
</dbReference>
<protein>
    <submittedName>
        <fullName evidence="3">Uncharacterized protein</fullName>
    </submittedName>
</protein>
<dbReference type="PRINTS" id="PR00625">
    <property type="entry name" value="JDOMAIN"/>
</dbReference>
<accession>A0ABQ7ZYW0</accession>
<evidence type="ECO:0000313" key="4">
    <source>
        <dbReference type="Proteomes" id="UP000824890"/>
    </source>
</evidence>
<dbReference type="Pfam" id="PF13370">
    <property type="entry name" value="Fer4_13"/>
    <property type="match status" value="1"/>
</dbReference>
<dbReference type="InterPro" id="IPR001623">
    <property type="entry name" value="DnaJ_domain"/>
</dbReference>
<reference evidence="3 4" key="1">
    <citation type="submission" date="2021-05" db="EMBL/GenBank/DDBJ databases">
        <title>Genome Assembly of Synthetic Allotetraploid Brassica napus Reveals Homoeologous Exchanges between Subgenomes.</title>
        <authorList>
            <person name="Davis J.T."/>
        </authorList>
    </citation>
    <scope>NUCLEOTIDE SEQUENCE [LARGE SCALE GENOMIC DNA]</scope>
    <source>
        <strain evidence="4">cv. Da-Ae</strain>
        <tissue evidence="3">Seedling</tissue>
    </source>
</reference>
<sequence>ISTSSLPSSPPLKSGSIGRLRVATEDASSLSTGDVADDYYAVLGLLPDATPEEIKKAYYNCMKSCHPDLGGNDPETTNFCMFINDVYERMVYDEIHGYAVTATNPFLDDSSPKDHVFVDEFACIGCKNCANVAPDIFKIEEDFGRARACNQRGNPDLLQQAVETWLASLMNNCHEPAEDNIFRLIEHVKDYFKRTKENGFIDVRNRKVNSFHLFNFVIVTAKEHGVWHGLTPYPFCVVKKFEYRVTEESQKDRLTTNTHEACLPIHENCRVLTAHGSNRIVYVIDDHVDISTSNPDTGISAEELSLNRLLNSRTDSNPTNSTQL</sequence>
<dbReference type="Gene3D" id="3.30.70.20">
    <property type="match status" value="1"/>
</dbReference>
<dbReference type="PANTHER" id="PTHR44579:SF2">
    <property type="entry name" value="OS01G0730500 PROTEIN"/>
    <property type="match status" value="1"/>
</dbReference>
<dbReference type="Proteomes" id="UP000824890">
    <property type="component" value="Unassembled WGS sequence"/>
</dbReference>
<dbReference type="SUPFAM" id="SSF46565">
    <property type="entry name" value="Chaperone J-domain"/>
    <property type="match status" value="1"/>
</dbReference>